<keyword evidence="3" id="KW-1185">Reference proteome</keyword>
<dbReference type="OrthoDB" id="3691720at2759"/>
<evidence type="ECO:0000313" key="2">
    <source>
        <dbReference type="EMBL" id="OBZ80596.1"/>
    </source>
</evidence>
<organism evidence="2 3">
    <name type="scientific">Choanephora cucurbitarum</name>
    <dbReference type="NCBI Taxonomy" id="101091"/>
    <lineage>
        <taxon>Eukaryota</taxon>
        <taxon>Fungi</taxon>
        <taxon>Fungi incertae sedis</taxon>
        <taxon>Mucoromycota</taxon>
        <taxon>Mucoromycotina</taxon>
        <taxon>Mucoromycetes</taxon>
        <taxon>Mucorales</taxon>
        <taxon>Mucorineae</taxon>
        <taxon>Choanephoraceae</taxon>
        <taxon>Choanephoroideae</taxon>
        <taxon>Choanephora</taxon>
    </lineage>
</organism>
<evidence type="ECO:0000259" key="1">
    <source>
        <dbReference type="Pfam" id="PF21530"/>
    </source>
</evidence>
<dbReference type="InParanoid" id="A0A1C7MVY3"/>
<dbReference type="AlphaFoldDB" id="A0A1C7MVY3"/>
<dbReference type="InterPro" id="IPR049163">
    <property type="entry name" value="Pif1-like_2B_dom"/>
</dbReference>
<sequence length="38" mass="4146">MKTLNPGSFPPSKLTLKIGVVVMLLRNLNQKKGFCNGT</sequence>
<accession>A0A1C7MVY3</accession>
<proteinExistence type="predicted"/>
<name>A0A1C7MVY3_9FUNG</name>
<evidence type="ECO:0000313" key="3">
    <source>
        <dbReference type="Proteomes" id="UP000093000"/>
    </source>
</evidence>
<dbReference type="EMBL" id="LUGH01001943">
    <property type="protein sequence ID" value="OBZ80596.1"/>
    <property type="molecule type" value="Genomic_DNA"/>
</dbReference>
<feature type="non-terminal residue" evidence="2">
    <location>
        <position position="38"/>
    </location>
</feature>
<gene>
    <name evidence="2" type="ORF">A0J61_11356</name>
</gene>
<protein>
    <recommendedName>
        <fullName evidence="1">DNA helicase Pif1-like 2B domain-containing protein</fullName>
    </recommendedName>
</protein>
<dbReference type="Proteomes" id="UP000093000">
    <property type="component" value="Unassembled WGS sequence"/>
</dbReference>
<dbReference type="Pfam" id="PF21530">
    <property type="entry name" value="Pif1_2B_dom"/>
    <property type="match status" value="1"/>
</dbReference>
<comment type="caution">
    <text evidence="2">The sequence shown here is derived from an EMBL/GenBank/DDBJ whole genome shotgun (WGS) entry which is preliminary data.</text>
</comment>
<reference evidence="2 3" key="1">
    <citation type="submission" date="2016-03" db="EMBL/GenBank/DDBJ databases">
        <title>Choanephora cucurbitarum.</title>
        <authorList>
            <person name="Min B."/>
            <person name="Park H."/>
            <person name="Park J.-H."/>
            <person name="Shin H.-D."/>
            <person name="Choi I.-G."/>
        </authorList>
    </citation>
    <scope>NUCLEOTIDE SEQUENCE [LARGE SCALE GENOMIC DNA]</scope>
    <source>
        <strain evidence="2 3">KUS-F28377</strain>
    </source>
</reference>
<feature type="domain" description="DNA helicase Pif1-like 2B" evidence="1">
    <location>
        <begin position="3"/>
        <end position="38"/>
    </location>
</feature>